<gene>
    <name evidence="2" type="ORF">ACFQ07_30270</name>
</gene>
<accession>A0ABW3CPT5</accession>
<protein>
    <submittedName>
        <fullName evidence="2">Uncharacterized protein</fullName>
    </submittedName>
</protein>
<name>A0ABW3CPT5_9ACTN</name>
<reference evidence="3" key="1">
    <citation type="journal article" date="2019" name="Int. J. Syst. Evol. Microbiol.">
        <title>The Global Catalogue of Microorganisms (GCM) 10K type strain sequencing project: providing services to taxonomists for standard genome sequencing and annotation.</title>
        <authorList>
            <consortium name="The Broad Institute Genomics Platform"/>
            <consortium name="The Broad Institute Genome Sequencing Center for Infectious Disease"/>
            <person name="Wu L."/>
            <person name="Ma J."/>
        </authorList>
    </citation>
    <scope>NUCLEOTIDE SEQUENCE [LARGE SCALE GENOMIC DNA]</scope>
    <source>
        <strain evidence="3">JCM 31696</strain>
    </source>
</reference>
<proteinExistence type="predicted"/>
<sequence length="48" mass="5735">MIKHERMGHKMKGIQGVDSHVTDAMRRRLTAQFKRRWTSLNRGGRDKR</sequence>
<organism evidence="2 3">
    <name type="scientific">Actinomadura adrarensis</name>
    <dbReference type="NCBI Taxonomy" id="1819600"/>
    <lineage>
        <taxon>Bacteria</taxon>
        <taxon>Bacillati</taxon>
        <taxon>Actinomycetota</taxon>
        <taxon>Actinomycetes</taxon>
        <taxon>Streptosporangiales</taxon>
        <taxon>Thermomonosporaceae</taxon>
        <taxon>Actinomadura</taxon>
    </lineage>
</organism>
<dbReference type="EMBL" id="JBHTIR010004167">
    <property type="protein sequence ID" value="MFD0856558.1"/>
    <property type="molecule type" value="Genomic_DNA"/>
</dbReference>
<evidence type="ECO:0000313" key="2">
    <source>
        <dbReference type="EMBL" id="MFD0856558.1"/>
    </source>
</evidence>
<feature type="region of interest" description="Disordered" evidence="1">
    <location>
        <begin position="1"/>
        <end position="21"/>
    </location>
</feature>
<evidence type="ECO:0000256" key="1">
    <source>
        <dbReference type="SAM" id="MobiDB-lite"/>
    </source>
</evidence>
<dbReference type="Proteomes" id="UP001597083">
    <property type="component" value="Unassembled WGS sequence"/>
</dbReference>
<keyword evidence="3" id="KW-1185">Reference proteome</keyword>
<comment type="caution">
    <text evidence="2">The sequence shown here is derived from an EMBL/GenBank/DDBJ whole genome shotgun (WGS) entry which is preliminary data.</text>
</comment>
<evidence type="ECO:0000313" key="3">
    <source>
        <dbReference type="Proteomes" id="UP001597083"/>
    </source>
</evidence>
<feature type="compositionally biased region" description="Basic residues" evidence="1">
    <location>
        <begin position="1"/>
        <end position="12"/>
    </location>
</feature>